<gene>
    <name evidence="1" type="ordered locus">MTR_5g049070</name>
</gene>
<dbReference type="Proteomes" id="UP000002051">
    <property type="component" value="Chromosome 5"/>
</dbReference>
<evidence type="ECO:0000313" key="2">
    <source>
        <dbReference type="EnsemblPlants" id="KEH27908"/>
    </source>
</evidence>
<dbReference type="EnsemblPlants" id="KEH27908">
    <property type="protein sequence ID" value="KEH27908"/>
    <property type="gene ID" value="MTR_5g049070"/>
</dbReference>
<proteinExistence type="predicted"/>
<accession>A0A072UFN1</accession>
<reference evidence="1 3" key="2">
    <citation type="journal article" date="2014" name="BMC Genomics">
        <title>An improved genome release (version Mt4.0) for the model legume Medicago truncatula.</title>
        <authorList>
            <person name="Tang H."/>
            <person name="Krishnakumar V."/>
            <person name="Bidwell S."/>
            <person name="Rosen B."/>
            <person name="Chan A."/>
            <person name="Zhou S."/>
            <person name="Gentzbittel L."/>
            <person name="Childs K.L."/>
            <person name="Yandell M."/>
            <person name="Gundlach H."/>
            <person name="Mayer K.F."/>
            <person name="Schwartz D.C."/>
            <person name="Town C.D."/>
        </authorList>
    </citation>
    <scope>GENOME REANNOTATION</scope>
    <source>
        <strain evidence="1">A17</strain>
        <strain evidence="2 3">cv. Jemalong A17</strain>
    </source>
</reference>
<name>A0A072UFN1_MEDTR</name>
<reference evidence="1 3" key="1">
    <citation type="journal article" date="2011" name="Nature">
        <title>The Medicago genome provides insight into the evolution of rhizobial symbioses.</title>
        <authorList>
            <person name="Young N.D."/>
            <person name="Debelle F."/>
            <person name="Oldroyd G.E."/>
            <person name="Geurts R."/>
            <person name="Cannon S.B."/>
            <person name="Udvardi M.K."/>
            <person name="Benedito V.A."/>
            <person name="Mayer K.F."/>
            <person name="Gouzy J."/>
            <person name="Schoof H."/>
            <person name="Van de Peer Y."/>
            <person name="Proost S."/>
            <person name="Cook D.R."/>
            <person name="Meyers B.C."/>
            <person name="Spannagl M."/>
            <person name="Cheung F."/>
            <person name="De Mita S."/>
            <person name="Krishnakumar V."/>
            <person name="Gundlach H."/>
            <person name="Zhou S."/>
            <person name="Mudge J."/>
            <person name="Bharti A.K."/>
            <person name="Murray J.D."/>
            <person name="Naoumkina M.A."/>
            <person name="Rosen B."/>
            <person name="Silverstein K.A."/>
            <person name="Tang H."/>
            <person name="Rombauts S."/>
            <person name="Zhao P.X."/>
            <person name="Zhou P."/>
            <person name="Barbe V."/>
            <person name="Bardou P."/>
            <person name="Bechner M."/>
            <person name="Bellec A."/>
            <person name="Berger A."/>
            <person name="Berges H."/>
            <person name="Bidwell S."/>
            <person name="Bisseling T."/>
            <person name="Choisne N."/>
            <person name="Couloux A."/>
            <person name="Denny R."/>
            <person name="Deshpande S."/>
            <person name="Dai X."/>
            <person name="Doyle J.J."/>
            <person name="Dudez A.M."/>
            <person name="Farmer A.D."/>
            <person name="Fouteau S."/>
            <person name="Franken C."/>
            <person name="Gibelin C."/>
            <person name="Gish J."/>
            <person name="Goldstein S."/>
            <person name="Gonzalez A.J."/>
            <person name="Green P.J."/>
            <person name="Hallab A."/>
            <person name="Hartog M."/>
            <person name="Hua A."/>
            <person name="Humphray S.J."/>
            <person name="Jeong D.H."/>
            <person name="Jing Y."/>
            <person name="Jocker A."/>
            <person name="Kenton S.M."/>
            <person name="Kim D.J."/>
            <person name="Klee K."/>
            <person name="Lai H."/>
            <person name="Lang C."/>
            <person name="Lin S."/>
            <person name="Macmil S.L."/>
            <person name="Magdelenat G."/>
            <person name="Matthews L."/>
            <person name="McCorrison J."/>
            <person name="Monaghan E.L."/>
            <person name="Mun J.H."/>
            <person name="Najar F.Z."/>
            <person name="Nicholson C."/>
            <person name="Noirot C."/>
            <person name="O'Bleness M."/>
            <person name="Paule C.R."/>
            <person name="Poulain J."/>
            <person name="Prion F."/>
            <person name="Qin B."/>
            <person name="Qu C."/>
            <person name="Retzel E.F."/>
            <person name="Riddle C."/>
            <person name="Sallet E."/>
            <person name="Samain S."/>
            <person name="Samson N."/>
            <person name="Sanders I."/>
            <person name="Saurat O."/>
            <person name="Scarpelli C."/>
            <person name="Schiex T."/>
            <person name="Segurens B."/>
            <person name="Severin A.J."/>
            <person name="Sherrier D.J."/>
            <person name="Shi R."/>
            <person name="Sims S."/>
            <person name="Singer S.R."/>
            <person name="Sinharoy S."/>
            <person name="Sterck L."/>
            <person name="Viollet A."/>
            <person name="Wang B.B."/>
            <person name="Wang K."/>
            <person name="Wang M."/>
            <person name="Wang X."/>
            <person name="Warfsmann J."/>
            <person name="Weissenbach J."/>
            <person name="White D.D."/>
            <person name="White J.D."/>
            <person name="Wiley G.B."/>
            <person name="Wincker P."/>
            <person name="Xing Y."/>
            <person name="Yang L."/>
            <person name="Yao Z."/>
            <person name="Ying F."/>
            <person name="Zhai J."/>
            <person name="Zhou L."/>
            <person name="Zuber A."/>
            <person name="Denarie J."/>
            <person name="Dixon R.A."/>
            <person name="May G.D."/>
            <person name="Schwartz D.C."/>
            <person name="Rogers J."/>
            <person name="Quetier F."/>
            <person name="Town C.D."/>
            <person name="Roe B.A."/>
        </authorList>
    </citation>
    <scope>NUCLEOTIDE SEQUENCE [LARGE SCALE GENOMIC DNA]</scope>
    <source>
        <strain evidence="1">A17</strain>
        <strain evidence="2 3">cv. Jemalong A17</strain>
    </source>
</reference>
<keyword evidence="3" id="KW-1185">Reference proteome</keyword>
<reference evidence="2" key="3">
    <citation type="submission" date="2015-04" db="UniProtKB">
        <authorList>
            <consortium name="EnsemblPlants"/>
        </authorList>
    </citation>
    <scope>IDENTIFICATION</scope>
    <source>
        <strain evidence="2">cv. Jemalong A17</strain>
    </source>
</reference>
<sequence>MFNVQYHNGRRHISTKNLKTSSLRVTSLIYPTFYSFICDAEINHSHMKSKNLLHKRSTPLKSNQGSDTTCWEVRGHARATTGPMLYDYKGREMPHLHSKS</sequence>
<dbReference type="EMBL" id="CM001221">
    <property type="protein sequence ID" value="KEH27908.1"/>
    <property type="molecule type" value="Genomic_DNA"/>
</dbReference>
<evidence type="ECO:0000313" key="1">
    <source>
        <dbReference type="EMBL" id="KEH27908.1"/>
    </source>
</evidence>
<dbReference type="HOGENOM" id="CLU_2310247_0_0_1"/>
<organism evidence="1 3">
    <name type="scientific">Medicago truncatula</name>
    <name type="common">Barrel medic</name>
    <name type="synonym">Medicago tribuloides</name>
    <dbReference type="NCBI Taxonomy" id="3880"/>
    <lineage>
        <taxon>Eukaryota</taxon>
        <taxon>Viridiplantae</taxon>
        <taxon>Streptophyta</taxon>
        <taxon>Embryophyta</taxon>
        <taxon>Tracheophyta</taxon>
        <taxon>Spermatophyta</taxon>
        <taxon>Magnoliopsida</taxon>
        <taxon>eudicotyledons</taxon>
        <taxon>Gunneridae</taxon>
        <taxon>Pentapetalae</taxon>
        <taxon>rosids</taxon>
        <taxon>fabids</taxon>
        <taxon>Fabales</taxon>
        <taxon>Fabaceae</taxon>
        <taxon>Papilionoideae</taxon>
        <taxon>50 kb inversion clade</taxon>
        <taxon>NPAAA clade</taxon>
        <taxon>Hologalegina</taxon>
        <taxon>IRL clade</taxon>
        <taxon>Trifolieae</taxon>
        <taxon>Medicago</taxon>
    </lineage>
</organism>
<dbReference type="AlphaFoldDB" id="A0A072UFN1"/>
<evidence type="ECO:0000313" key="3">
    <source>
        <dbReference type="Proteomes" id="UP000002051"/>
    </source>
</evidence>
<protein>
    <submittedName>
        <fullName evidence="1 2">Uncharacterized protein</fullName>
    </submittedName>
</protein>